<keyword evidence="2" id="KW-0597">Phosphoprotein</keyword>
<comment type="caution">
    <text evidence="11">The sequence shown here is derived from an EMBL/GenBank/DDBJ whole genome shotgun (WGS) entry which is preliminary data.</text>
</comment>
<keyword evidence="4" id="KW-0804">Transcription</keyword>
<evidence type="ECO:0000256" key="1">
    <source>
        <dbReference type="ARBA" id="ARBA00004123"/>
    </source>
</evidence>
<keyword evidence="12" id="KW-1185">Reference proteome</keyword>
<dbReference type="InterPro" id="IPR056428">
    <property type="entry name" value="WH_GTF3C1"/>
</dbReference>
<dbReference type="Proteomes" id="UP001163046">
    <property type="component" value="Unassembled WGS sequence"/>
</dbReference>
<evidence type="ECO:0000256" key="7">
    <source>
        <dbReference type="SAM" id="MobiDB-lite"/>
    </source>
</evidence>
<evidence type="ECO:0000259" key="9">
    <source>
        <dbReference type="Pfam" id="PF23704"/>
    </source>
</evidence>
<organism evidence="11 12">
    <name type="scientific">Desmophyllum pertusum</name>
    <dbReference type="NCBI Taxonomy" id="174260"/>
    <lineage>
        <taxon>Eukaryota</taxon>
        <taxon>Metazoa</taxon>
        <taxon>Cnidaria</taxon>
        <taxon>Anthozoa</taxon>
        <taxon>Hexacorallia</taxon>
        <taxon>Scleractinia</taxon>
        <taxon>Caryophylliina</taxon>
        <taxon>Caryophylliidae</taxon>
        <taxon>Desmophyllum</taxon>
    </lineage>
</organism>
<keyword evidence="5" id="KW-0539">Nucleus</keyword>
<sequence>MDALLDCIDEIALDGLDGCPVQELWTHLEERRPPFPLKLDDTAKQFLWNAIVRTPDIEFFALTEPFSHIFGTKHKEETKQESANCEPKNPLDQFPGPLRYNNEFKLISDQDTGVRGSCPSYHVRKNISEDVRGHSSGDCLNLDTAYGRWGDSLVMVASQELREKALLGLECDPNILITDIQYCLLEHVGQARYNGRMQKTIGSRFFKIESRTTFHHLKKLRKACLVTMQHIVVSTTDPVNFLRNVITNVVRLKRFHVQEHHKYDVLASRLCRLLLDSPNQEMPLIDIQRHFIELKKKSLRKVRQFLQQAGYVVEEKIAVSSDATDSKDCSPPKKKLKREVLSVGTAVNPVKIRLLKPFVLKTDIIQLPDDEDEEDNDVGNNDDDDYNDDVDDDEENAVWNDDYDSNVIAERPLIMQVYDIIQQAGSCGYTLTQCKKACKLPFADVRALVKNLKKKNLIQEVHQDVAKQRVAWFVATPFVKNNIQAIKVKQVQDELKQMESKAAGLNISKGMDLKDKKPKQRALAERVTYRKLKRKALILEYLQKVKVTEGCYPIQKSVISSEEEEGLEGRMDRKVLIRILDDLCAQGLIRQLTTVIHHGTVSQTVDLFLHSSITNDDPEIVLTLEQCRARLRDQSFKVAEKEERSKQCTEEKEQKKLEKAAVAEEKQRKKCERKEKDAQKKAQQDQEKKEALLKTKEQSTPAKAQYKVQSRRYGYLPRFPRLQLIHELLWQLVYGQLTQNTSDIIDVDGHKSTAEQQVDCANQVTRNMDDEWINHLKPMSKLCDEARQPLPGWFRMADVLLVMPLDILCKIMDVPEEIKGFDEYALDPVKKYMLFCDLPQTLRSKIKESGDISQHL</sequence>
<evidence type="ECO:0000256" key="4">
    <source>
        <dbReference type="ARBA" id="ARBA00023163"/>
    </source>
</evidence>
<reference evidence="11" key="1">
    <citation type="submission" date="2023-01" db="EMBL/GenBank/DDBJ databases">
        <title>Genome assembly of the deep-sea coral Lophelia pertusa.</title>
        <authorList>
            <person name="Herrera S."/>
            <person name="Cordes E."/>
        </authorList>
    </citation>
    <scope>NUCLEOTIDE SEQUENCE</scope>
    <source>
        <strain evidence="11">USNM1676648</strain>
        <tissue evidence="11">Polyp</tissue>
    </source>
</reference>
<dbReference type="Pfam" id="PF24101">
    <property type="entry name" value="WHD_GTF3C1"/>
    <property type="match status" value="1"/>
</dbReference>
<dbReference type="OrthoDB" id="68020at2759"/>
<evidence type="ECO:0000313" key="11">
    <source>
        <dbReference type="EMBL" id="KAJ7360034.1"/>
    </source>
</evidence>
<comment type="subcellular location">
    <subcellularLocation>
        <location evidence="1">Nucleus</location>
    </subcellularLocation>
</comment>
<name>A0A9W9YR58_9CNID</name>
<evidence type="ECO:0000256" key="2">
    <source>
        <dbReference type="ARBA" id="ARBA00022553"/>
    </source>
</evidence>
<evidence type="ECO:0008006" key="13">
    <source>
        <dbReference type="Google" id="ProtNLM"/>
    </source>
</evidence>
<evidence type="ECO:0000259" key="10">
    <source>
        <dbReference type="Pfam" id="PF24101"/>
    </source>
</evidence>
<dbReference type="GO" id="GO:0005634">
    <property type="term" value="C:nucleus"/>
    <property type="evidence" value="ECO:0007669"/>
    <property type="project" value="UniProtKB-SubCell"/>
</dbReference>
<dbReference type="InterPro" id="IPR036388">
    <property type="entry name" value="WH-like_DNA-bd_sf"/>
</dbReference>
<dbReference type="PANTHER" id="PTHR15180:SF1">
    <property type="entry name" value="GENERAL TRANSCRIPTION FACTOR 3C POLYPEPTIDE 1"/>
    <property type="match status" value="1"/>
</dbReference>
<feature type="region of interest" description="Disordered" evidence="7">
    <location>
        <begin position="369"/>
        <end position="396"/>
    </location>
</feature>
<gene>
    <name evidence="11" type="ORF">OS493_019124</name>
</gene>
<feature type="compositionally biased region" description="Basic and acidic residues" evidence="7">
    <location>
        <begin position="642"/>
        <end position="697"/>
    </location>
</feature>
<evidence type="ECO:0000259" key="8">
    <source>
        <dbReference type="Pfam" id="PF04182"/>
    </source>
</evidence>
<dbReference type="PANTHER" id="PTHR15180">
    <property type="entry name" value="GENERAL TRANSCRIPTION FACTOR 3C POLYPEPTIDE 1"/>
    <property type="match status" value="1"/>
</dbReference>
<proteinExistence type="predicted"/>
<dbReference type="Pfam" id="PF23704">
    <property type="entry name" value="WHD_GTF3C1_N"/>
    <property type="match status" value="1"/>
</dbReference>
<evidence type="ECO:0000256" key="3">
    <source>
        <dbReference type="ARBA" id="ARBA00023125"/>
    </source>
</evidence>
<dbReference type="Pfam" id="PF04182">
    <property type="entry name" value="B-block_TFIIIC"/>
    <property type="match status" value="1"/>
</dbReference>
<dbReference type="GO" id="GO:0006384">
    <property type="term" value="P:transcription initiation at RNA polymerase III promoter"/>
    <property type="evidence" value="ECO:0007669"/>
    <property type="project" value="InterPro"/>
</dbReference>
<keyword evidence="6" id="KW-0175">Coiled coil</keyword>
<feature type="domain" description="General transcription factor 3C polypeptide 1 winged-helix" evidence="9">
    <location>
        <begin position="1"/>
        <end position="69"/>
    </location>
</feature>
<dbReference type="EMBL" id="MU827312">
    <property type="protein sequence ID" value="KAJ7360034.1"/>
    <property type="molecule type" value="Genomic_DNA"/>
</dbReference>
<feature type="domain" description="B-block binding subunit of TFIIIC" evidence="8">
    <location>
        <begin position="179"/>
        <end position="257"/>
    </location>
</feature>
<feature type="domain" description="GTF3C1 extended winged-helix" evidence="10">
    <location>
        <begin position="526"/>
        <end position="626"/>
    </location>
</feature>
<accession>A0A9W9YR58</accession>
<dbReference type="InterPro" id="IPR056467">
    <property type="entry name" value="eWH_GTF3C1"/>
</dbReference>
<evidence type="ECO:0000256" key="5">
    <source>
        <dbReference type="ARBA" id="ARBA00023242"/>
    </source>
</evidence>
<dbReference type="InterPro" id="IPR007309">
    <property type="entry name" value="TFIIIC_Bblock-bd"/>
</dbReference>
<dbReference type="GO" id="GO:0042791">
    <property type="term" value="P:5S class rRNA transcription by RNA polymerase III"/>
    <property type="evidence" value="ECO:0007669"/>
    <property type="project" value="TreeGrafter"/>
</dbReference>
<dbReference type="Gene3D" id="1.10.10.10">
    <property type="entry name" value="Winged helix-like DNA-binding domain superfamily/Winged helix DNA-binding domain"/>
    <property type="match status" value="1"/>
</dbReference>
<dbReference type="InterPro" id="IPR044210">
    <property type="entry name" value="Tfc3-like"/>
</dbReference>
<dbReference type="GO" id="GO:0003677">
    <property type="term" value="F:DNA binding"/>
    <property type="evidence" value="ECO:0007669"/>
    <property type="project" value="UniProtKB-KW"/>
</dbReference>
<feature type="coiled-coil region" evidence="6">
    <location>
        <begin position="481"/>
        <end position="508"/>
    </location>
</feature>
<dbReference type="GO" id="GO:0000127">
    <property type="term" value="C:transcription factor TFIIIC complex"/>
    <property type="evidence" value="ECO:0007669"/>
    <property type="project" value="InterPro"/>
</dbReference>
<evidence type="ECO:0000313" key="12">
    <source>
        <dbReference type="Proteomes" id="UP001163046"/>
    </source>
</evidence>
<evidence type="ECO:0000256" key="6">
    <source>
        <dbReference type="SAM" id="Coils"/>
    </source>
</evidence>
<keyword evidence="3" id="KW-0238">DNA-binding</keyword>
<protein>
    <recommendedName>
        <fullName evidence="13">B-block binding subunit of TFIIIC domain-containing protein</fullName>
    </recommendedName>
</protein>
<feature type="region of interest" description="Disordered" evidence="7">
    <location>
        <begin position="642"/>
        <end position="704"/>
    </location>
</feature>
<dbReference type="AlphaFoldDB" id="A0A9W9YR58"/>